<gene>
    <name evidence="2" type="ORF">K234311028_p10240</name>
</gene>
<evidence type="ECO:0008006" key="4">
    <source>
        <dbReference type="Google" id="ProtNLM"/>
    </source>
</evidence>
<geneLocation type="plasmid" evidence="2 3">
    <name>pKHSU-234311-028-1</name>
</geneLocation>
<dbReference type="RefSeq" id="WP_023439653.1">
    <property type="nucleotide sequence ID" value="NZ_AP026819.1"/>
</dbReference>
<organism evidence="2 3">
    <name type="scientific">Clostridium tetani</name>
    <dbReference type="NCBI Taxonomy" id="1513"/>
    <lineage>
        <taxon>Bacteria</taxon>
        <taxon>Bacillati</taxon>
        <taxon>Bacillota</taxon>
        <taxon>Clostridia</taxon>
        <taxon>Eubacteriales</taxon>
        <taxon>Clostridiaceae</taxon>
        <taxon>Clostridium</taxon>
    </lineage>
</organism>
<proteinExistence type="predicted"/>
<keyword evidence="2" id="KW-0614">Plasmid</keyword>
<accession>A0ABC8EGA5</accession>
<evidence type="ECO:0000313" key="3">
    <source>
        <dbReference type="Proteomes" id="UP001321763"/>
    </source>
</evidence>
<sequence length="59" mass="6569">MKKVGLIILSFVTGCLGLLLGSIIGNEIFMILLGVSGFFIPTLYILDQMYIKFKNNNNE</sequence>
<dbReference type="PROSITE" id="PS51257">
    <property type="entry name" value="PROKAR_LIPOPROTEIN"/>
    <property type="match status" value="1"/>
</dbReference>
<keyword evidence="1" id="KW-1133">Transmembrane helix</keyword>
<evidence type="ECO:0000313" key="2">
    <source>
        <dbReference type="EMBL" id="BDR82465.1"/>
    </source>
</evidence>
<dbReference type="Proteomes" id="UP001321763">
    <property type="component" value="Plasmid pKHSU-234311-028-1"/>
</dbReference>
<keyword evidence="1" id="KW-0812">Transmembrane</keyword>
<reference evidence="2 3" key="1">
    <citation type="submission" date="2022-09" db="EMBL/GenBank/DDBJ databases">
        <title>complete genome sequences of Clostridium tetani str. KHSU-234311-028 isolated from soil.</title>
        <authorList>
            <person name="Sekizuka T."/>
            <person name="Shitada C."/>
            <person name="Takahashi M."/>
            <person name="Kuroda M."/>
        </authorList>
    </citation>
    <scope>NUCLEOTIDE SEQUENCE [LARGE SCALE GENOMIC DNA]</scope>
    <source>
        <strain evidence="2 3">KHSU-234311-028</strain>
        <plasmid evidence="2 3">pKHSU-234311-028-1</plasmid>
    </source>
</reference>
<feature type="transmembrane region" description="Helical" evidence="1">
    <location>
        <begin position="27"/>
        <end position="46"/>
    </location>
</feature>
<name>A0ABC8EGA5_CLOTA</name>
<keyword evidence="1" id="KW-0472">Membrane</keyword>
<protein>
    <recommendedName>
        <fullName evidence="4">Lipoprotein</fullName>
    </recommendedName>
</protein>
<dbReference type="AlphaFoldDB" id="A0ABC8EGA5"/>
<evidence type="ECO:0000256" key="1">
    <source>
        <dbReference type="SAM" id="Phobius"/>
    </source>
</evidence>
<dbReference type="EMBL" id="AP026819">
    <property type="protein sequence ID" value="BDR82465.1"/>
    <property type="molecule type" value="Genomic_DNA"/>
</dbReference>